<comment type="caution">
    <text evidence="1">The sequence shown here is derived from an EMBL/GenBank/DDBJ whole genome shotgun (WGS) entry which is preliminary data.</text>
</comment>
<dbReference type="AlphaFoldDB" id="X0WGI5"/>
<evidence type="ECO:0008006" key="2">
    <source>
        <dbReference type="Google" id="ProtNLM"/>
    </source>
</evidence>
<name>X0WGI5_9ZZZZ</name>
<reference evidence="1" key="1">
    <citation type="journal article" date="2014" name="Front. Microbiol.">
        <title>High frequency of phylogenetically diverse reductive dehalogenase-homologous genes in deep subseafloor sedimentary metagenomes.</title>
        <authorList>
            <person name="Kawai M."/>
            <person name="Futagami T."/>
            <person name="Toyoda A."/>
            <person name="Takaki Y."/>
            <person name="Nishi S."/>
            <person name="Hori S."/>
            <person name="Arai W."/>
            <person name="Tsubouchi T."/>
            <person name="Morono Y."/>
            <person name="Uchiyama I."/>
            <person name="Ito T."/>
            <person name="Fujiyama A."/>
            <person name="Inagaki F."/>
            <person name="Takami H."/>
        </authorList>
    </citation>
    <scope>NUCLEOTIDE SEQUENCE</scope>
    <source>
        <strain evidence="1">Expedition CK06-06</strain>
    </source>
</reference>
<protein>
    <recommendedName>
        <fullName evidence="2">AMP-dependent synthetase/ligase domain-containing protein</fullName>
    </recommendedName>
</protein>
<feature type="non-terminal residue" evidence="1">
    <location>
        <position position="246"/>
    </location>
</feature>
<dbReference type="SUPFAM" id="SSF56801">
    <property type="entry name" value="Acetyl-CoA synthetase-like"/>
    <property type="match status" value="1"/>
</dbReference>
<dbReference type="PANTHER" id="PTHR36932:SF1">
    <property type="entry name" value="CAPSULAR POLYSACCHARIDE BIOSYNTHESIS PROTEIN"/>
    <property type="match status" value="1"/>
</dbReference>
<dbReference type="EMBL" id="BARS01046503">
    <property type="protein sequence ID" value="GAG30039.1"/>
    <property type="molecule type" value="Genomic_DNA"/>
</dbReference>
<sequence length="246" mass="28019">MNIPKVEKEDVRDHLSEFLNPNYKGRVTKGSTSGSTGQSLVVYFSSEHESYSEAARWRAKDWWGVKPGSPHVAIWGRPYTGYKDRLSQKVKSYLMNTLLFSAFDLEEESLSRIWEKTSRFKPSIIYCYPSSIFPLAVYLKENNKDARKMGIKVVMITAESCTLHQRSLIEEVFGCKTANEYGCSETGGFVYECPHGSWHISSELTFIEFLNHEGKAVSPGETGEIFITHLVNDYMPLIRYRVGDIG</sequence>
<accession>X0WGI5</accession>
<evidence type="ECO:0000313" key="1">
    <source>
        <dbReference type="EMBL" id="GAG30039.1"/>
    </source>
</evidence>
<proteinExistence type="predicted"/>
<gene>
    <name evidence="1" type="ORF">S01H1_69997</name>
</gene>
<dbReference type="PANTHER" id="PTHR36932">
    <property type="entry name" value="CAPSULAR POLYSACCHARIDE BIOSYNTHESIS PROTEIN"/>
    <property type="match status" value="1"/>
</dbReference>
<organism evidence="1">
    <name type="scientific">marine sediment metagenome</name>
    <dbReference type="NCBI Taxonomy" id="412755"/>
    <lineage>
        <taxon>unclassified sequences</taxon>
        <taxon>metagenomes</taxon>
        <taxon>ecological metagenomes</taxon>
    </lineage>
</organism>
<dbReference type="InterPro" id="IPR042099">
    <property type="entry name" value="ANL_N_sf"/>
</dbReference>
<dbReference type="Gene3D" id="3.40.50.12780">
    <property type="entry name" value="N-terminal domain of ligase-like"/>
    <property type="match status" value="1"/>
</dbReference>
<dbReference type="InterPro" id="IPR053158">
    <property type="entry name" value="CapK_Type1_Caps_Biosynth"/>
</dbReference>